<evidence type="ECO:0000256" key="1">
    <source>
        <dbReference type="SAM" id="MobiDB-lite"/>
    </source>
</evidence>
<gene>
    <name evidence="2" type="ORF">AB1Y20_022530</name>
</gene>
<evidence type="ECO:0000313" key="2">
    <source>
        <dbReference type="EMBL" id="KAL1520972.1"/>
    </source>
</evidence>
<evidence type="ECO:0000313" key="3">
    <source>
        <dbReference type="Proteomes" id="UP001515480"/>
    </source>
</evidence>
<feature type="region of interest" description="Disordered" evidence="1">
    <location>
        <begin position="303"/>
        <end position="332"/>
    </location>
</feature>
<feature type="compositionally biased region" description="Polar residues" evidence="1">
    <location>
        <begin position="44"/>
        <end position="69"/>
    </location>
</feature>
<dbReference type="EMBL" id="JBGBPQ010000008">
    <property type="protein sequence ID" value="KAL1520972.1"/>
    <property type="molecule type" value="Genomic_DNA"/>
</dbReference>
<feature type="region of interest" description="Disordered" evidence="1">
    <location>
        <begin position="376"/>
        <end position="420"/>
    </location>
</feature>
<name>A0AB34JJN6_PRYPA</name>
<feature type="compositionally biased region" description="Low complexity" evidence="1">
    <location>
        <begin position="303"/>
        <end position="320"/>
    </location>
</feature>
<sequence>MIPWSTALHPRDDPLHHSSPSSMLASEPDLASFRPIPDEGVRAPSNSGASDARFPQSSASQSPCSTLHTSLPAAHGADGAALSDDEDSRSASEPELTREELERLFAEDGGVELTHDQIKHLAAEGWSEEELRLLAEDAGATRLEAAAASLALHAGVDPALEALAREDEEVRQRTAAALAAREEAREEWGGLAEGWREEQQLLFQQMLADAEARALKEVEEAGEEDWREEHGEARPSSSAGGARGGEGEGEGSAGSGEEPFWADRGGEGGVDQAECGGVERERRDVMQQLAAREAHRSLLLQQLRADAPAPPRASSHAAPPLRRDSASKLVDASRSLSGANLSSRGSTSTDACHVLQSANANLQALVRVDPTPQDAFARRGASFPHKPSLSGVGRANHKFGSRPSSGPAHADGGQPRVVGRSASCGGHACGAGGAATLTFGAISKPLLPQLPDKEVASHKMASDIFSSRRVIPATRPPSGGKSVSATPISPAQKATGKLVAPTAGARSSQERGYLRSA</sequence>
<feature type="region of interest" description="Disordered" evidence="1">
    <location>
        <begin position="1"/>
        <end position="99"/>
    </location>
</feature>
<accession>A0AB34JJN6</accession>
<reference evidence="2 3" key="1">
    <citation type="journal article" date="2024" name="Science">
        <title>Giant polyketide synthase enzymes in the biosynthesis of giant marine polyether toxins.</title>
        <authorList>
            <person name="Fallon T.R."/>
            <person name="Shende V.V."/>
            <person name="Wierzbicki I.H."/>
            <person name="Pendleton A.L."/>
            <person name="Watervoot N.F."/>
            <person name="Auber R.P."/>
            <person name="Gonzalez D.J."/>
            <person name="Wisecaver J.H."/>
            <person name="Moore B.S."/>
        </authorList>
    </citation>
    <scope>NUCLEOTIDE SEQUENCE [LARGE SCALE GENOMIC DNA]</scope>
    <source>
        <strain evidence="2 3">12B1</strain>
    </source>
</reference>
<dbReference type="AlphaFoldDB" id="A0AB34JJN6"/>
<dbReference type="Proteomes" id="UP001515480">
    <property type="component" value="Unassembled WGS sequence"/>
</dbReference>
<feature type="compositionally biased region" description="Basic and acidic residues" evidence="1">
    <location>
        <begin position="88"/>
        <end position="99"/>
    </location>
</feature>
<proteinExistence type="predicted"/>
<comment type="caution">
    <text evidence="2">The sequence shown here is derived from an EMBL/GenBank/DDBJ whole genome shotgun (WGS) entry which is preliminary data.</text>
</comment>
<feature type="region of interest" description="Disordered" evidence="1">
    <location>
        <begin position="468"/>
        <end position="517"/>
    </location>
</feature>
<evidence type="ECO:0008006" key="4">
    <source>
        <dbReference type="Google" id="ProtNLM"/>
    </source>
</evidence>
<feature type="region of interest" description="Disordered" evidence="1">
    <location>
        <begin position="214"/>
        <end position="289"/>
    </location>
</feature>
<protein>
    <recommendedName>
        <fullName evidence="4">UBA domain-containing protein</fullName>
    </recommendedName>
</protein>
<organism evidence="2 3">
    <name type="scientific">Prymnesium parvum</name>
    <name type="common">Toxic golden alga</name>
    <dbReference type="NCBI Taxonomy" id="97485"/>
    <lineage>
        <taxon>Eukaryota</taxon>
        <taxon>Haptista</taxon>
        <taxon>Haptophyta</taxon>
        <taxon>Prymnesiophyceae</taxon>
        <taxon>Prymnesiales</taxon>
        <taxon>Prymnesiaceae</taxon>
        <taxon>Prymnesium</taxon>
    </lineage>
</organism>
<keyword evidence="3" id="KW-1185">Reference proteome</keyword>
<feature type="compositionally biased region" description="Basic and acidic residues" evidence="1">
    <location>
        <begin position="508"/>
        <end position="517"/>
    </location>
</feature>